<proteinExistence type="predicted"/>
<gene>
    <name evidence="2" type="ORF">MNBD_PLANCTO03-1958</name>
</gene>
<evidence type="ECO:0000256" key="1">
    <source>
        <dbReference type="SAM" id="MobiDB-lite"/>
    </source>
</evidence>
<organism evidence="2">
    <name type="scientific">hydrothermal vent metagenome</name>
    <dbReference type="NCBI Taxonomy" id="652676"/>
    <lineage>
        <taxon>unclassified sequences</taxon>
        <taxon>metagenomes</taxon>
        <taxon>ecological metagenomes</taxon>
    </lineage>
</organism>
<protein>
    <submittedName>
        <fullName evidence="2">Uncharacterized protein</fullName>
    </submittedName>
</protein>
<reference evidence="2" key="1">
    <citation type="submission" date="2018-06" db="EMBL/GenBank/DDBJ databases">
        <authorList>
            <person name="Zhirakovskaya E."/>
        </authorList>
    </citation>
    <scope>NUCLEOTIDE SEQUENCE</scope>
</reference>
<dbReference type="EMBL" id="UOGK01000671">
    <property type="protein sequence ID" value="VAX42281.1"/>
    <property type="molecule type" value="Genomic_DNA"/>
</dbReference>
<dbReference type="AlphaFoldDB" id="A0A3B1DTP4"/>
<evidence type="ECO:0000313" key="2">
    <source>
        <dbReference type="EMBL" id="VAX42281.1"/>
    </source>
</evidence>
<feature type="region of interest" description="Disordered" evidence="1">
    <location>
        <begin position="1"/>
        <end position="27"/>
    </location>
</feature>
<sequence>MKHAGNSVSPDRPKGAQEPEPEATPRDGWIVQAVVLTGLGVFRIQVDPRYGVLR</sequence>
<accession>A0A3B1DTP4</accession>
<name>A0A3B1DTP4_9ZZZZ</name>